<dbReference type="GO" id="GO:0004386">
    <property type="term" value="F:helicase activity"/>
    <property type="evidence" value="ECO:0007669"/>
    <property type="project" value="UniProtKB-KW"/>
</dbReference>
<evidence type="ECO:0000256" key="5">
    <source>
        <dbReference type="ARBA" id="ARBA00022692"/>
    </source>
</evidence>
<dbReference type="EMBL" id="NKYE01000001">
    <property type="protein sequence ID" value="OZM75282.1"/>
    <property type="molecule type" value="Genomic_DNA"/>
</dbReference>
<keyword evidence="14" id="KW-0347">Helicase</keyword>
<gene>
    <name evidence="14" type="ORF">CFN78_01695</name>
</gene>
<comment type="catalytic activity">
    <reaction evidence="1">
        <text>S-ubiquitinyl-[E2 ubiquitin-conjugating enzyme]-L-cysteine + [acceptor protein]-L-lysine = [E2 ubiquitin-conjugating enzyme]-L-cysteine + N(6)-ubiquitinyl-[acceptor protein]-L-lysine.</text>
        <dbReference type="EC" id="2.3.2.27"/>
    </reaction>
</comment>
<protein>
    <recommendedName>
        <fullName evidence="3">RING-type E3 ubiquitin transferase</fullName>
        <ecNumber evidence="3">2.3.2.27</ecNumber>
    </recommendedName>
</protein>
<evidence type="ECO:0000256" key="12">
    <source>
        <dbReference type="SAM" id="Phobius"/>
    </source>
</evidence>
<keyword evidence="14" id="KW-0378">Hydrolase</keyword>
<evidence type="ECO:0000256" key="9">
    <source>
        <dbReference type="ARBA" id="ARBA00022833"/>
    </source>
</evidence>
<dbReference type="Proteomes" id="UP000242444">
    <property type="component" value="Unassembled WGS sequence"/>
</dbReference>
<evidence type="ECO:0000256" key="10">
    <source>
        <dbReference type="ARBA" id="ARBA00022989"/>
    </source>
</evidence>
<evidence type="ECO:0000256" key="1">
    <source>
        <dbReference type="ARBA" id="ARBA00000900"/>
    </source>
</evidence>
<evidence type="ECO:0000256" key="3">
    <source>
        <dbReference type="ARBA" id="ARBA00012483"/>
    </source>
</evidence>
<keyword evidence="4" id="KW-0808">Transferase</keyword>
<evidence type="ECO:0000256" key="2">
    <source>
        <dbReference type="ARBA" id="ARBA00004141"/>
    </source>
</evidence>
<keyword evidence="6" id="KW-0479">Metal-binding</keyword>
<dbReference type="InterPro" id="IPR022170">
    <property type="entry name" value="MUL1-like"/>
</dbReference>
<evidence type="ECO:0000313" key="14">
    <source>
        <dbReference type="EMBL" id="OZM75282.1"/>
    </source>
</evidence>
<keyword evidence="11 12" id="KW-0472">Membrane</keyword>
<evidence type="ECO:0000256" key="6">
    <source>
        <dbReference type="ARBA" id="ARBA00022723"/>
    </source>
</evidence>
<organism evidence="14 15">
    <name type="scientific">Amycolatopsis antarctica</name>
    <dbReference type="NCBI Taxonomy" id="1854586"/>
    <lineage>
        <taxon>Bacteria</taxon>
        <taxon>Bacillati</taxon>
        <taxon>Actinomycetota</taxon>
        <taxon>Actinomycetes</taxon>
        <taxon>Pseudonocardiales</taxon>
        <taxon>Pseudonocardiaceae</taxon>
        <taxon>Amycolatopsis</taxon>
    </lineage>
</organism>
<feature type="domain" description="E3 Ubiquitin ligase MUL1-like" evidence="13">
    <location>
        <begin position="95"/>
        <end position="255"/>
    </location>
</feature>
<dbReference type="GO" id="GO:0016567">
    <property type="term" value="P:protein ubiquitination"/>
    <property type="evidence" value="ECO:0007669"/>
    <property type="project" value="InterPro"/>
</dbReference>
<dbReference type="EC" id="2.3.2.27" evidence="3"/>
<proteinExistence type="predicted"/>
<keyword evidence="14" id="KW-0547">Nucleotide-binding</keyword>
<keyword evidence="7" id="KW-0863">Zinc-finger</keyword>
<keyword evidence="9" id="KW-0862">Zinc</keyword>
<keyword evidence="8" id="KW-0833">Ubl conjugation pathway</keyword>
<dbReference type="GO" id="GO:0008270">
    <property type="term" value="F:zinc ion binding"/>
    <property type="evidence" value="ECO:0007669"/>
    <property type="project" value="UniProtKB-KW"/>
</dbReference>
<feature type="transmembrane region" description="Helical" evidence="12">
    <location>
        <begin position="240"/>
        <end position="261"/>
    </location>
</feature>
<keyword evidence="15" id="KW-1185">Reference proteome</keyword>
<dbReference type="GO" id="GO:0061630">
    <property type="term" value="F:ubiquitin protein ligase activity"/>
    <property type="evidence" value="ECO:0007669"/>
    <property type="project" value="UniProtKB-EC"/>
</dbReference>
<evidence type="ECO:0000256" key="11">
    <source>
        <dbReference type="ARBA" id="ARBA00023136"/>
    </source>
</evidence>
<keyword evidence="5 12" id="KW-0812">Transmembrane</keyword>
<dbReference type="OrthoDB" id="3469619at2"/>
<evidence type="ECO:0000256" key="7">
    <source>
        <dbReference type="ARBA" id="ARBA00022771"/>
    </source>
</evidence>
<keyword evidence="14" id="KW-0067">ATP-binding</keyword>
<evidence type="ECO:0000259" key="13">
    <source>
        <dbReference type="Pfam" id="PF12483"/>
    </source>
</evidence>
<comment type="subcellular location">
    <subcellularLocation>
        <location evidence="2">Membrane</location>
        <topology evidence="2">Multi-pass membrane protein</topology>
    </subcellularLocation>
</comment>
<comment type="caution">
    <text evidence="14">The sequence shown here is derived from an EMBL/GenBank/DDBJ whole genome shotgun (WGS) entry which is preliminary data.</text>
</comment>
<reference evidence="14 15" key="1">
    <citation type="submission" date="2017-07" db="EMBL/GenBank/DDBJ databases">
        <title>Amycolatopsis antarcticus sp. nov., isolated from the surface of an Antarcticus brown macroalga.</title>
        <authorList>
            <person name="Wang J."/>
            <person name="Leiva S."/>
            <person name="Huang J."/>
            <person name="Huang Y."/>
        </authorList>
    </citation>
    <scope>NUCLEOTIDE SEQUENCE [LARGE SCALE GENOMIC DNA]</scope>
    <source>
        <strain evidence="14 15">AU-G6</strain>
    </source>
</reference>
<keyword evidence="10 12" id="KW-1133">Transmembrane helix</keyword>
<dbReference type="AlphaFoldDB" id="A0A263D9S2"/>
<accession>A0A263D9S2</accession>
<evidence type="ECO:0000313" key="15">
    <source>
        <dbReference type="Proteomes" id="UP000242444"/>
    </source>
</evidence>
<dbReference type="GO" id="GO:0016020">
    <property type="term" value="C:membrane"/>
    <property type="evidence" value="ECO:0007669"/>
    <property type="project" value="UniProtKB-SubCell"/>
</dbReference>
<dbReference type="InParanoid" id="A0A263D9S2"/>
<dbReference type="Pfam" id="PF12483">
    <property type="entry name" value="GIDE"/>
    <property type="match status" value="1"/>
</dbReference>
<evidence type="ECO:0000256" key="8">
    <source>
        <dbReference type="ARBA" id="ARBA00022786"/>
    </source>
</evidence>
<sequence>MVIIGVLLILAGVGGFFYMRHTKSELHAMIGTETLSIPQLEDNRRISDELGARGGFRKVSEVVGAAHPRPEGALVSEISKTECVWYRYEIRRQYERVQYRDGRRHYSKHMERVAEHTSSAGYALIDDQGRTIGVDPNGTKPEGVEQTVSRFEPSSGNDNQSMELFGVRLPNFLSSGQNSTIGFEYKEWVIRPRSRMYILGEVHDKIGPLVIGRPEQGGHFIIATKTEDELRHSRSQRHRLLSIGVIAATVLGLVVTVIGIVR</sequence>
<name>A0A263D9S2_9PSEU</name>
<evidence type="ECO:0000256" key="4">
    <source>
        <dbReference type="ARBA" id="ARBA00022679"/>
    </source>
</evidence>